<evidence type="ECO:0000259" key="3">
    <source>
        <dbReference type="SMART" id="SM00822"/>
    </source>
</evidence>
<dbReference type="AlphaFoldDB" id="A0A146G324"/>
<dbReference type="GO" id="GO:0016491">
    <property type="term" value="F:oxidoreductase activity"/>
    <property type="evidence" value="ECO:0007669"/>
    <property type="project" value="UniProtKB-KW"/>
</dbReference>
<dbReference type="InterPro" id="IPR036291">
    <property type="entry name" value="NAD(P)-bd_dom_sf"/>
</dbReference>
<dbReference type="RefSeq" id="WP_075077909.1">
    <property type="nucleotide sequence ID" value="NZ_BDCO01000002.1"/>
</dbReference>
<evidence type="ECO:0000256" key="2">
    <source>
        <dbReference type="ARBA" id="ARBA00023002"/>
    </source>
</evidence>
<evidence type="ECO:0000313" key="5">
    <source>
        <dbReference type="Proteomes" id="UP000076023"/>
    </source>
</evidence>
<dbReference type="InParanoid" id="A0A146G324"/>
<comment type="similarity">
    <text evidence="1">Belongs to the short-chain dehydrogenases/reductases (SDR) family.</text>
</comment>
<evidence type="ECO:0000313" key="4">
    <source>
        <dbReference type="EMBL" id="GAT32051.1"/>
    </source>
</evidence>
<dbReference type="EMBL" id="BDCO01000002">
    <property type="protein sequence ID" value="GAT32051.1"/>
    <property type="molecule type" value="Genomic_DNA"/>
</dbReference>
<dbReference type="InterPro" id="IPR057326">
    <property type="entry name" value="KR_dom"/>
</dbReference>
<dbReference type="OrthoDB" id="9803333at2"/>
<dbReference type="PRINTS" id="PR00080">
    <property type="entry name" value="SDRFAMILY"/>
</dbReference>
<reference evidence="5" key="1">
    <citation type="journal article" date="2017" name="Genome Announc.">
        <title>Draft Genome Sequence of Terrimicrobium sacchariphilum NM-5T, a Facultative Anaerobic Soil Bacterium of the Class Spartobacteria.</title>
        <authorList>
            <person name="Qiu Y.L."/>
            <person name="Tourlousse D.M."/>
            <person name="Matsuura N."/>
            <person name="Ohashi A."/>
            <person name="Sekiguchi Y."/>
        </authorList>
    </citation>
    <scope>NUCLEOTIDE SEQUENCE [LARGE SCALE GENOMIC DNA]</scope>
    <source>
        <strain evidence="5">NM-5</strain>
    </source>
</reference>
<accession>A0A146G324</accession>
<keyword evidence="2" id="KW-0560">Oxidoreductase</keyword>
<proteinExistence type="inferred from homology"/>
<evidence type="ECO:0000256" key="1">
    <source>
        <dbReference type="ARBA" id="ARBA00006484"/>
    </source>
</evidence>
<dbReference type="PANTHER" id="PTHR43669:SF3">
    <property type="entry name" value="ALCOHOL DEHYDROGENASE, PUTATIVE (AFU_ORTHOLOGUE AFUA_3G03445)-RELATED"/>
    <property type="match status" value="1"/>
</dbReference>
<dbReference type="SUPFAM" id="SSF51735">
    <property type="entry name" value="NAD(P)-binding Rossmann-fold domains"/>
    <property type="match status" value="1"/>
</dbReference>
<dbReference type="SMART" id="SM00822">
    <property type="entry name" value="PKS_KR"/>
    <property type="match status" value="1"/>
</dbReference>
<keyword evidence="5" id="KW-1185">Reference proteome</keyword>
<dbReference type="Proteomes" id="UP000076023">
    <property type="component" value="Unassembled WGS sequence"/>
</dbReference>
<gene>
    <name evidence="4" type="ORF">TSACC_2448</name>
</gene>
<dbReference type="Gene3D" id="3.40.50.720">
    <property type="entry name" value="NAD(P)-binding Rossmann-like Domain"/>
    <property type="match status" value="1"/>
</dbReference>
<dbReference type="CDD" id="cd05233">
    <property type="entry name" value="SDR_c"/>
    <property type="match status" value="1"/>
</dbReference>
<sequence length="249" mass="26049">MSKLDGKIAVVTGGSSGIGLAIAQKFVEEGAYVFITGRRPAELEKAVAAIGKNVTAVQSDVAKLEDLDRLYEQVKAEKGALDIIVANAGIAEFAPLGEITVEHYDKIFDINVRGVLFTTQKALPLLRDGGSIVVVASVVQYLGFPGATVYSATKAAVRSFVRTWAAELKGRGIRVNSLSPGPIDTPILDGQHKSKEDADATKAGLAQMVPLGRLGRSEEIAAAALFLASSDSSYSTGIDLLSDGGMADI</sequence>
<dbReference type="Pfam" id="PF13561">
    <property type="entry name" value="adh_short_C2"/>
    <property type="match status" value="1"/>
</dbReference>
<protein>
    <submittedName>
        <fullName evidence="4">NAD(P)-dependent dehydrogenase, short-chain alcohol dehydrogenase family</fullName>
    </submittedName>
</protein>
<comment type="caution">
    <text evidence="4">The sequence shown here is derived from an EMBL/GenBank/DDBJ whole genome shotgun (WGS) entry which is preliminary data.</text>
</comment>
<dbReference type="STRING" id="690879.TSACC_2448"/>
<dbReference type="PRINTS" id="PR00081">
    <property type="entry name" value="GDHRDH"/>
</dbReference>
<feature type="domain" description="Ketoreductase" evidence="3">
    <location>
        <begin position="7"/>
        <end position="186"/>
    </location>
</feature>
<dbReference type="NCBIfam" id="NF005559">
    <property type="entry name" value="PRK07231.1"/>
    <property type="match status" value="1"/>
</dbReference>
<dbReference type="PROSITE" id="PS00061">
    <property type="entry name" value="ADH_SHORT"/>
    <property type="match status" value="1"/>
</dbReference>
<dbReference type="FunFam" id="3.40.50.720:FF:000084">
    <property type="entry name" value="Short-chain dehydrogenase reductase"/>
    <property type="match status" value="1"/>
</dbReference>
<name>A0A146G324_TERSA</name>
<dbReference type="PANTHER" id="PTHR43669">
    <property type="entry name" value="5-KETO-D-GLUCONATE 5-REDUCTASE"/>
    <property type="match status" value="1"/>
</dbReference>
<dbReference type="InterPro" id="IPR020904">
    <property type="entry name" value="Sc_DH/Rdtase_CS"/>
</dbReference>
<dbReference type="InterPro" id="IPR002347">
    <property type="entry name" value="SDR_fam"/>
</dbReference>
<organism evidence="4 5">
    <name type="scientific">Terrimicrobium sacchariphilum</name>
    <dbReference type="NCBI Taxonomy" id="690879"/>
    <lineage>
        <taxon>Bacteria</taxon>
        <taxon>Pseudomonadati</taxon>
        <taxon>Verrucomicrobiota</taxon>
        <taxon>Terrimicrobiia</taxon>
        <taxon>Terrimicrobiales</taxon>
        <taxon>Terrimicrobiaceae</taxon>
        <taxon>Terrimicrobium</taxon>
    </lineage>
</organism>